<reference evidence="1" key="1">
    <citation type="submission" date="2018-02" db="EMBL/GenBank/DDBJ databases">
        <title>Rhizophora mucronata_Transcriptome.</title>
        <authorList>
            <person name="Meera S.P."/>
            <person name="Sreeshan A."/>
            <person name="Augustine A."/>
        </authorList>
    </citation>
    <scope>NUCLEOTIDE SEQUENCE</scope>
    <source>
        <tissue evidence="1">Leaf</tissue>
    </source>
</reference>
<accession>A0A2P2QL00</accession>
<protein>
    <submittedName>
        <fullName evidence="1">Uncharacterized protein</fullName>
    </submittedName>
</protein>
<organism evidence="1">
    <name type="scientific">Rhizophora mucronata</name>
    <name type="common">Asiatic mangrove</name>
    <dbReference type="NCBI Taxonomy" id="61149"/>
    <lineage>
        <taxon>Eukaryota</taxon>
        <taxon>Viridiplantae</taxon>
        <taxon>Streptophyta</taxon>
        <taxon>Embryophyta</taxon>
        <taxon>Tracheophyta</taxon>
        <taxon>Spermatophyta</taxon>
        <taxon>Magnoliopsida</taxon>
        <taxon>eudicotyledons</taxon>
        <taxon>Gunneridae</taxon>
        <taxon>Pentapetalae</taxon>
        <taxon>rosids</taxon>
        <taxon>fabids</taxon>
        <taxon>Malpighiales</taxon>
        <taxon>Rhizophoraceae</taxon>
        <taxon>Rhizophora</taxon>
    </lineage>
</organism>
<dbReference type="EMBL" id="GGEC01087182">
    <property type="protein sequence ID" value="MBX67666.1"/>
    <property type="molecule type" value="Transcribed_RNA"/>
</dbReference>
<name>A0A2P2QL00_RHIMU</name>
<dbReference type="AlphaFoldDB" id="A0A2P2QL00"/>
<proteinExistence type="predicted"/>
<sequence>MEFRSSSLWNQMLSHNILYH</sequence>
<evidence type="ECO:0000313" key="1">
    <source>
        <dbReference type="EMBL" id="MBX67666.1"/>
    </source>
</evidence>